<feature type="domain" description="Disease resistance R13L4/SHOC-2-like LRR" evidence="2">
    <location>
        <begin position="27"/>
        <end position="117"/>
    </location>
</feature>
<dbReference type="SUPFAM" id="SSF52058">
    <property type="entry name" value="L domain-like"/>
    <property type="match status" value="1"/>
</dbReference>
<proteinExistence type="predicted"/>
<dbReference type="AlphaFoldDB" id="A0A978ULY1"/>
<accession>A0A978ULY1</accession>
<dbReference type="Proteomes" id="UP000813462">
    <property type="component" value="Unassembled WGS sequence"/>
</dbReference>
<dbReference type="PANTHER" id="PTHR47186:SF63">
    <property type="entry name" value="C-JID DOMAIN-CONTAINING PROTEIN"/>
    <property type="match status" value="1"/>
</dbReference>
<organism evidence="3 4">
    <name type="scientific">Ziziphus jujuba var. spinosa</name>
    <dbReference type="NCBI Taxonomy" id="714518"/>
    <lineage>
        <taxon>Eukaryota</taxon>
        <taxon>Viridiplantae</taxon>
        <taxon>Streptophyta</taxon>
        <taxon>Embryophyta</taxon>
        <taxon>Tracheophyta</taxon>
        <taxon>Spermatophyta</taxon>
        <taxon>Magnoliopsida</taxon>
        <taxon>eudicotyledons</taxon>
        <taxon>Gunneridae</taxon>
        <taxon>Pentapetalae</taxon>
        <taxon>rosids</taxon>
        <taxon>fabids</taxon>
        <taxon>Rosales</taxon>
        <taxon>Rhamnaceae</taxon>
        <taxon>Paliureae</taxon>
        <taxon>Ziziphus</taxon>
    </lineage>
</organism>
<sequence length="504" mass="56105">MLALIDFDEWLIEELKLSGCSGLLEIDPSITSLANLTLLDLSYCISLKNLPASVSGLISLRVLDLYGCSKLRKLPEDIGDLKGLEELDLRHTTICEFPPSIALLENLKTLNCEADSSSFKPHFQLKNQRMIDRIEKHKQPLPTEEIHCSLVSISWTSLLTSTLDSEADSSSSKLLKNFNFSEMDCRLAVPLGSPSLKGQRYILMLYNLQYSPVTNSREVGGGIWAFYDQAKKALWEWTAPSGWMEGCKNDCDQTSKSLVMATSQKSSVILPQSFRPRPFNSFSKYRLEKEFRSTTFPCELPIGSSISSLLLGRFFSICNVIKLESIPKLSGNFVTPVSSMKRRCKDFNFPVEPGRLQSTLHLVSLSIIRFSNIPIDLGNSVICPSNKTKAVSLNRLLINSGSALIDVSSISTTTMESNFPISSGNLEIHRHEPEGRTRTELLDIGNELTPDLDEARSYAIAQLLIELSKHTGFIFESNGYKSFFASQLGVHAPQKAWMLLGEPA</sequence>
<name>A0A978ULY1_ZIZJJ</name>
<protein>
    <recommendedName>
        <fullName evidence="2">Disease resistance R13L4/SHOC-2-like LRR domain-containing protein</fullName>
    </recommendedName>
</protein>
<dbReference type="InterPro" id="IPR055414">
    <property type="entry name" value="LRR_R13L4/SHOC2-like"/>
</dbReference>
<dbReference type="Pfam" id="PF23598">
    <property type="entry name" value="LRR_14"/>
    <property type="match status" value="1"/>
</dbReference>
<dbReference type="PANTHER" id="PTHR47186">
    <property type="entry name" value="LEUCINE-RICH REPEAT-CONTAINING PROTEIN 57"/>
    <property type="match status" value="1"/>
</dbReference>
<evidence type="ECO:0000256" key="1">
    <source>
        <dbReference type="ARBA" id="ARBA00022737"/>
    </source>
</evidence>
<reference evidence="3" key="1">
    <citation type="journal article" date="2021" name="Front. Plant Sci.">
        <title>Chromosome-Scale Genome Assembly for Chinese Sour Jujube and Insights Into Its Genome Evolution and Domestication Signature.</title>
        <authorList>
            <person name="Shen L.-Y."/>
            <person name="Luo H."/>
            <person name="Wang X.-L."/>
            <person name="Wang X.-M."/>
            <person name="Qiu X.-J."/>
            <person name="Liu H."/>
            <person name="Zhou S.-S."/>
            <person name="Jia K.-H."/>
            <person name="Nie S."/>
            <person name="Bao Y.-T."/>
            <person name="Zhang R.-G."/>
            <person name="Yun Q.-Z."/>
            <person name="Chai Y.-H."/>
            <person name="Lu J.-Y."/>
            <person name="Li Y."/>
            <person name="Zhao S.-W."/>
            <person name="Mao J.-F."/>
            <person name="Jia S.-G."/>
            <person name="Mao Y.-M."/>
        </authorList>
    </citation>
    <scope>NUCLEOTIDE SEQUENCE</scope>
    <source>
        <strain evidence="3">AT0</strain>
        <tissue evidence="3">Leaf</tissue>
    </source>
</reference>
<dbReference type="InterPro" id="IPR032675">
    <property type="entry name" value="LRR_dom_sf"/>
</dbReference>
<evidence type="ECO:0000259" key="2">
    <source>
        <dbReference type="Pfam" id="PF23598"/>
    </source>
</evidence>
<keyword evidence="1" id="KW-0677">Repeat</keyword>
<dbReference type="EMBL" id="JAEACU010000010">
    <property type="protein sequence ID" value="KAH7515833.1"/>
    <property type="molecule type" value="Genomic_DNA"/>
</dbReference>
<comment type="caution">
    <text evidence="3">The sequence shown here is derived from an EMBL/GenBank/DDBJ whole genome shotgun (WGS) entry which is preliminary data.</text>
</comment>
<dbReference type="Gene3D" id="3.80.10.10">
    <property type="entry name" value="Ribonuclease Inhibitor"/>
    <property type="match status" value="1"/>
</dbReference>
<evidence type="ECO:0000313" key="4">
    <source>
        <dbReference type="Proteomes" id="UP000813462"/>
    </source>
</evidence>
<gene>
    <name evidence="3" type="ORF">FEM48_Zijuj10G0068200</name>
</gene>
<evidence type="ECO:0000313" key="3">
    <source>
        <dbReference type="EMBL" id="KAH7515833.1"/>
    </source>
</evidence>